<keyword evidence="2" id="KW-1185">Reference proteome</keyword>
<dbReference type="Proteomes" id="UP001497382">
    <property type="component" value="Unassembled WGS sequence"/>
</dbReference>
<comment type="caution">
    <text evidence="1">The sequence shown here is derived from an EMBL/GenBank/DDBJ whole genome shotgun (WGS) entry which is preliminary data.</text>
</comment>
<accession>A0AAV2B082</accession>
<evidence type="ECO:0000313" key="1">
    <source>
        <dbReference type="EMBL" id="CAL1289434.1"/>
    </source>
</evidence>
<dbReference type="EMBL" id="CAXIEN010000249">
    <property type="protein sequence ID" value="CAL1289434.1"/>
    <property type="molecule type" value="Genomic_DNA"/>
</dbReference>
<reference evidence="1 2" key="1">
    <citation type="submission" date="2024-04" db="EMBL/GenBank/DDBJ databases">
        <authorList>
            <person name="Rising A."/>
            <person name="Reimegard J."/>
            <person name="Sonavane S."/>
            <person name="Akerstrom W."/>
            <person name="Nylinder S."/>
            <person name="Hedman E."/>
            <person name="Kallberg Y."/>
        </authorList>
    </citation>
    <scope>NUCLEOTIDE SEQUENCE [LARGE SCALE GENOMIC DNA]</scope>
</reference>
<name>A0AAV2B082_9ARAC</name>
<dbReference type="AlphaFoldDB" id="A0AAV2B082"/>
<proteinExistence type="predicted"/>
<sequence>MKIVESVYFNRCPQMNGEVSFQNSYLHLNSHRIKKIGISGGSKQLLNFQAGYFHDLV</sequence>
<organism evidence="1 2">
    <name type="scientific">Larinioides sclopetarius</name>
    <dbReference type="NCBI Taxonomy" id="280406"/>
    <lineage>
        <taxon>Eukaryota</taxon>
        <taxon>Metazoa</taxon>
        <taxon>Ecdysozoa</taxon>
        <taxon>Arthropoda</taxon>
        <taxon>Chelicerata</taxon>
        <taxon>Arachnida</taxon>
        <taxon>Araneae</taxon>
        <taxon>Araneomorphae</taxon>
        <taxon>Entelegynae</taxon>
        <taxon>Araneoidea</taxon>
        <taxon>Araneidae</taxon>
        <taxon>Larinioides</taxon>
    </lineage>
</organism>
<protein>
    <submittedName>
        <fullName evidence="1">Uncharacterized protein</fullName>
    </submittedName>
</protein>
<evidence type="ECO:0000313" key="2">
    <source>
        <dbReference type="Proteomes" id="UP001497382"/>
    </source>
</evidence>
<gene>
    <name evidence="1" type="ORF">LARSCL_LOCUS15940</name>
</gene>